<evidence type="ECO:0000313" key="1">
    <source>
        <dbReference type="EMBL" id="MCS0584347.1"/>
    </source>
</evidence>
<dbReference type="EMBL" id="JANUGW010000020">
    <property type="protein sequence ID" value="MCS0584347.1"/>
    <property type="molecule type" value="Genomic_DNA"/>
</dbReference>
<dbReference type="RefSeq" id="WP_258818908.1">
    <property type="nucleotide sequence ID" value="NZ_JANUGW010000020.1"/>
</dbReference>
<name>A0ABT1ZWQ1_9BURK</name>
<comment type="caution">
    <text evidence="1">The sequence shown here is derived from an EMBL/GenBank/DDBJ whole genome shotgun (WGS) entry which is preliminary data.</text>
</comment>
<proteinExistence type="predicted"/>
<accession>A0ABT1ZWQ1</accession>
<sequence length="68" mass="7526">MIDIVEAALEQHKHSAENGQTIWNVAFVNDDKVRGAIKSFGNGKYALTNPHGAVYFSADKVVYLYLAK</sequence>
<evidence type="ECO:0000313" key="2">
    <source>
        <dbReference type="Proteomes" id="UP001204151"/>
    </source>
</evidence>
<gene>
    <name evidence="1" type="ORF">NX784_22405</name>
</gene>
<dbReference type="Proteomes" id="UP001204151">
    <property type="component" value="Unassembled WGS sequence"/>
</dbReference>
<keyword evidence="2" id="KW-1185">Reference proteome</keyword>
<organism evidence="1 2">
    <name type="scientific">Massilia pinisoli</name>
    <dbReference type="NCBI Taxonomy" id="1772194"/>
    <lineage>
        <taxon>Bacteria</taxon>
        <taxon>Pseudomonadati</taxon>
        <taxon>Pseudomonadota</taxon>
        <taxon>Betaproteobacteria</taxon>
        <taxon>Burkholderiales</taxon>
        <taxon>Oxalobacteraceae</taxon>
        <taxon>Telluria group</taxon>
        <taxon>Massilia</taxon>
    </lineage>
</organism>
<protein>
    <submittedName>
        <fullName evidence="1">Uncharacterized protein</fullName>
    </submittedName>
</protein>
<reference evidence="1 2" key="1">
    <citation type="submission" date="2022-08" db="EMBL/GenBank/DDBJ databases">
        <title>Reclassification of Massilia species as members of the genera Telluria, Duganella, Pseudoduganella, Mokoshia gen. nov. and Zemynaea gen. nov. using orthogonal and non-orthogonal genome-based approaches.</title>
        <authorList>
            <person name="Bowman J.P."/>
        </authorList>
    </citation>
    <scope>NUCLEOTIDE SEQUENCE [LARGE SCALE GENOMIC DNA]</scope>
    <source>
        <strain evidence="1 2">JCM 31316</strain>
    </source>
</reference>